<reference evidence="5 6" key="1">
    <citation type="journal article" date="2016" name="Proc. Natl. Acad. Sci. U.S.A.">
        <title>Comparative genomics of biotechnologically important yeasts.</title>
        <authorList>
            <person name="Riley R."/>
            <person name="Haridas S."/>
            <person name="Wolfe K.H."/>
            <person name="Lopes M.R."/>
            <person name="Hittinger C.T."/>
            <person name="Goeker M."/>
            <person name="Salamov A.A."/>
            <person name="Wisecaver J.H."/>
            <person name="Long T.M."/>
            <person name="Calvey C.H."/>
            <person name="Aerts A.L."/>
            <person name="Barry K.W."/>
            <person name="Choi C."/>
            <person name="Clum A."/>
            <person name="Coughlan A.Y."/>
            <person name="Deshpande S."/>
            <person name="Douglass A.P."/>
            <person name="Hanson S.J."/>
            <person name="Klenk H.-P."/>
            <person name="LaButti K.M."/>
            <person name="Lapidus A."/>
            <person name="Lindquist E.A."/>
            <person name="Lipzen A.M."/>
            <person name="Meier-Kolthoff J.P."/>
            <person name="Ohm R.A."/>
            <person name="Otillar R.P."/>
            <person name="Pangilinan J.L."/>
            <person name="Peng Y."/>
            <person name="Rokas A."/>
            <person name="Rosa C.A."/>
            <person name="Scheuner C."/>
            <person name="Sibirny A.A."/>
            <person name="Slot J.C."/>
            <person name="Stielow J.B."/>
            <person name="Sun H."/>
            <person name="Kurtzman C.P."/>
            <person name="Blackwell M."/>
            <person name="Grigoriev I.V."/>
            <person name="Jeffries T.W."/>
        </authorList>
    </citation>
    <scope>NUCLEOTIDE SEQUENCE [LARGE SCALE GENOMIC DNA]</scope>
    <source>
        <strain evidence="5 6">DSM 6958</strain>
    </source>
</reference>
<evidence type="ECO:0000256" key="1">
    <source>
        <dbReference type="ARBA" id="ARBA00004604"/>
    </source>
</evidence>
<name>A0A1E3PGU3_9ASCO</name>
<evidence type="ECO:0000313" key="6">
    <source>
        <dbReference type="Proteomes" id="UP000095009"/>
    </source>
</evidence>
<organism evidence="5 6">
    <name type="scientific">Nadsonia fulvescens var. elongata DSM 6958</name>
    <dbReference type="NCBI Taxonomy" id="857566"/>
    <lineage>
        <taxon>Eukaryota</taxon>
        <taxon>Fungi</taxon>
        <taxon>Dikarya</taxon>
        <taxon>Ascomycota</taxon>
        <taxon>Saccharomycotina</taxon>
        <taxon>Dipodascomycetes</taxon>
        <taxon>Dipodascales</taxon>
        <taxon>Dipodascales incertae sedis</taxon>
        <taxon>Nadsonia</taxon>
    </lineage>
</organism>
<evidence type="ECO:0000256" key="2">
    <source>
        <dbReference type="ARBA" id="ARBA00023242"/>
    </source>
</evidence>
<gene>
    <name evidence="5" type="ORF">NADFUDRAFT_83575</name>
</gene>
<dbReference type="PANTHER" id="PTHR21686">
    <property type="entry name" value="DEOXYNUCLEOTIDYLTRANSFERASE TERMINAL-INTERACTING PROTEIN 2"/>
    <property type="match status" value="1"/>
</dbReference>
<dbReference type="STRING" id="857566.A0A1E3PGU3"/>
<dbReference type="InterPro" id="IPR039883">
    <property type="entry name" value="Fcf2/DNTTIP2"/>
</dbReference>
<dbReference type="GO" id="GO:0006396">
    <property type="term" value="P:RNA processing"/>
    <property type="evidence" value="ECO:0007669"/>
    <property type="project" value="TreeGrafter"/>
</dbReference>
<sequence length="369" mass="41803">MTVRTRSQTKKEVPLDTIETKPASMQPHKETTTEGNDKQKTTSGSPDLSESETSHTTVGEQSDGNNTLSDSSRTTDQNDSEDDKTSTGQSLEKEEEKAEKNGQEKEEEKKEVKKEENKGENKKEEKEKKEEIEILDDESIEALLSAAKQNLSGSTSKVTDIPATKARKGEFSDTFKEIRESFQHLPKLEDGIAVVLPMKLAKNLNGNNTHKKVVSVNSSSLVSAADAKSSNSFRRITDPVKVNQQAKKDSEATLGSKWFDMPKADMTEALKRDLQLIKMRNALDPKRHYRRDTSKLPEYFQQGTIVEGNTEYYSARMNRKERKGTIAGEILQDMESKKFFKRKYESIQSSKMSGKKGFYKKLKEQRHKF</sequence>
<keyword evidence="2" id="KW-0539">Nucleus</keyword>
<feature type="region of interest" description="Disordered" evidence="3">
    <location>
        <begin position="1"/>
        <end position="135"/>
    </location>
</feature>
<evidence type="ECO:0000313" key="5">
    <source>
        <dbReference type="EMBL" id="ODQ64656.1"/>
    </source>
</evidence>
<dbReference type="GO" id="GO:0005730">
    <property type="term" value="C:nucleolus"/>
    <property type="evidence" value="ECO:0007669"/>
    <property type="project" value="UniProtKB-SubCell"/>
</dbReference>
<evidence type="ECO:0000259" key="4">
    <source>
        <dbReference type="Pfam" id="PF08698"/>
    </source>
</evidence>
<dbReference type="GO" id="GO:0003723">
    <property type="term" value="F:RNA binding"/>
    <property type="evidence" value="ECO:0007669"/>
    <property type="project" value="TreeGrafter"/>
</dbReference>
<dbReference type="InterPro" id="IPR014810">
    <property type="entry name" value="Fcf2_C"/>
</dbReference>
<feature type="compositionally biased region" description="Polar residues" evidence="3">
    <location>
        <begin position="54"/>
        <end position="77"/>
    </location>
</feature>
<feature type="domain" description="Fcf2 pre-rRNA processing C-terminal" evidence="4">
    <location>
        <begin position="252"/>
        <end position="343"/>
    </location>
</feature>
<dbReference type="AlphaFoldDB" id="A0A1E3PGU3"/>
<dbReference type="EMBL" id="KV454411">
    <property type="protein sequence ID" value="ODQ64656.1"/>
    <property type="molecule type" value="Genomic_DNA"/>
</dbReference>
<dbReference type="OrthoDB" id="427886at2759"/>
<accession>A0A1E3PGU3</accession>
<comment type="subcellular location">
    <subcellularLocation>
        <location evidence="1">Nucleus</location>
        <location evidence="1">Nucleolus</location>
    </subcellularLocation>
</comment>
<evidence type="ECO:0000256" key="3">
    <source>
        <dbReference type="SAM" id="MobiDB-lite"/>
    </source>
</evidence>
<dbReference type="PANTHER" id="PTHR21686:SF12">
    <property type="entry name" value="DEOXYNUCLEOTIDYLTRANSFERASE TERMINAL-INTERACTING PROTEIN 2"/>
    <property type="match status" value="1"/>
</dbReference>
<feature type="compositionally biased region" description="Basic and acidic residues" evidence="3">
    <location>
        <begin position="91"/>
        <end position="132"/>
    </location>
</feature>
<dbReference type="Proteomes" id="UP000095009">
    <property type="component" value="Unassembled WGS sequence"/>
</dbReference>
<proteinExistence type="predicted"/>
<dbReference type="Pfam" id="PF08698">
    <property type="entry name" value="Fcf2"/>
    <property type="match status" value="1"/>
</dbReference>
<protein>
    <submittedName>
        <fullName evidence="5">Fcf2-domain-containing protein</fullName>
    </submittedName>
</protein>
<keyword evidence="6" id="KW-1185">Reference proteome</keyword>
<feature type="compositionally biased region" description="Basic and acidic residues" evidence="3">
    <location>
        <begin position="27"/>
        <end position="40"/>
    </location>
</feature>